<keyword evidence="1" id="KW-0175">Coiled coil</keyword>
<feature type="compositionally biased region" description="Basic and acidic residues" evidence="2">
    <location>
        <begin position="8"/>
        <end position="20"/>
    </location>
</feature>
<feature type="coiled-coil region" evidence="1">
    <location>
        <begin position="267"/>
        <end position="315"/>
    </location>
</feature>
<feature type="region of interest" description="Disordered" evidence="2">
    <location>
        <begin position="1"/>
        <end position="20"/>
    </location>
</feature>
<keyword evidence="3" id="KW-0812">Transmembrane</keyword>
<evidence type="ECO:0000256" key="1">
    <source>
        <dbReference type="SAM" id="Coils"/>
    </source>
</evidence>
<dbReference type="EMBL" id="NQVE01000060">
    <property type="protein sequence ID" value="RAL50488.1"/>
    <property type="molecule type" value="Genomic_DNA"/>
</dbReference>
<reference evidence="4 5" key="1">
    <citation type="submission" date="2018-06" db="EMBL/GenBank/DDBJ databases">
        <title>The Genome of Cuscuta australis (Dodder) Provides Insight into the Evolution of Plant Parasitism.</title>
        <authorList>
            <person name="Liu H."/>
        </authorList>
    </citation>
    <scope>NUCLEOTIDE SEQUENCE [LARGE SCALE GENOMIC DNA]</scope>
    <source>
        <strain evidence="5">cv. Yunnan</strain>
        <tissue evidence="4">Vines</tissue>
    </source>
</reference>
<name>A0A328E134_9ASTE</name>
<proteinExistence type="predicted"/>
<evidence type="ECO:0000256" key="3">
    <source>
        <dbReference type="SAM" id="Phobius"/>
    </source>
</evidence>
<keyword evidence="5" id="KW-1185">Reference proteome</keyword>
<evidence type="ECO:0000313" key="4">
    <source>
        <dbReference type="EMBL" id="RAL50488.1"/>
    </source>
</evidence>
<accession>A0A328E134</accession>
<feature type="coiled-coil region" evidence="1">
    <location>
        <begin position="351"/>
        <end position="413"/>
    </location>
</feature>
<comment type="caution">
    <text evidence="4">The sequence shown here is derived from an EMBL/GenBank/DDBJ whole genome shotgun (WGS) entry which is preliminary data.</text>
</comment>
<dbReference type="Proteomes" id="UP000249390">
    <property type="component" value="Unassembled WGS sequence"/>
</dbReference>
<gene>
    <name evidence="4" type="ORF">DM860_016955</name>
</gene>
<dbReference type="AlphaFoldDB" id="A0A328E134"/>
<sequence length="508" mass="58001">MAKKKPVRPAEEKPHDGRLPDDYALEKLEILKNLNGRLIKETAEKRDLVGSLQREKISLESELARAESEKLFVGAELTRVADSAARLELEKTLEAEYLRAQMGERMSSMEEEMEGMRKEKDDVGERAMGFQRSICLLVKEKSVIEEMLAVIEREKQAAVEEKNAEMKKRRELENEFKFLKGKVLNLHEVEVVLRKNATELERMFEESIENGKEMERKISELMMEKTESESKISMLYGENSLIESKLANAFKEIEEKKLTVERFVLENMEMKDANTRAEAEVIKLHNQVIVLMDTISGLEKSSKVQEEEIAEFKAQVAKYKSSSERAFFERDSAQKELDQEKQNGLVMKGKIKELEKRIDEVASELGKTKTDCANILGEKKEIKIQSELLNKEIVSLRAQLDEASADLDKVLEMLRTTAVSVGGSNEEMGRVRARKLKESQINPHVLELEAIKKGLKDREIKVEDMKREVECLKNSVVHANKKKSFLAIVSSATTLFAAISLAYAARFH</sequence>
<keyword evidence="3" id="KW-1133">Transmembrane helix</keyword>
<evidence type="ECO:0000313" key="5">
    <source>
        <dbReference type="Proteomes" id="UP000249390"/>
    </source>
</evidence>
<keyword evidence="3" id="KW-0472">Membrane</keyword>
<feature type="transmembrane region" description="Helical" evidence="3">
    <location>
        <begin position="485"/>
        <end position="505"/>
    </location>
</feature>
<organism evidence="4 5">
    <name type="scientific">Cuscuta australis</name>
    <dbReference type="NCBI Taxonomy" id="267555"/>
    <lineage>
        <taxon>Eukaryota</taxon>
        <taxon>Viridiplantae</taxon>
        <taxon>Streptophyta</taxon>
        <taxon>Embryophyta</taxon>
        <taxon>Tracheophyta</taxon>
        <taxon>Spermatophyta</taxon>
        <taxon>Magnoliopsida</taxon>
        <taxon>eudicotyledons</taxon>
        <taxon>Gunneridae</taxon>
        <taxon>Pentapetalae</taxon>
        <taxon>asterids</taxon>
        <taxon>lamiids</taxon>
        <taxon>Solanales</taxon>
        <taxon>Convolvulaceae</taxon>
        <taxon>Cuscuteae</taxon>
        <taxon>Cuscuta</taxon>
        <taxon>Cuscuta subgen. Grammica</taxon>
        <taxon>Cuscuta sect. Cleistogrammica</taxon>
    </lineage>
</organism>
<feature type="coiled-coil region" evidence="1">
    <location>
        <begin position="99"/>
        <end position="217"/>
    </location>
</feature>
<feature type="coiled-coil region" evidence="1">
    <location>
        <begin position="448"/>
        <end position="482"/>
    </location>
</feature>
<evidence type="ECO:0000256" key="2">
    <source>
        <dbReference type="SAM" id="MobiDB-lite"/>
    </source>
</evidence>
<protein>
    <submittedName>
        <fullName evidence="4">Uncharacterized protein</fullName>
    </submittedName>
</protein>